<sequence length="65" mass="7233">MNLTDAVLILLLAERIHGTDEAIRRSAKRVAKKLPRAQRELLFSVAGSKSPSELIRHLALNLSDE</sequence>
<evidence type="ECO:0000313" key="2">
    <source>
        <dbReference type="EMBL" id="NWL45613.1"/>
    </source>
</evidence>
<dbReference type="AlphaFoldDB" id="A0ABD6MYI0"/>
<accession>A0ABD6MYI0</accession>
<protein>
    <recommendedName>
        <fullName evidence="1">DUF7740 domain-containing protein</fullName>
    </recommendedName>
</protein>
<evidence type="ECO:0000259" key="1">
    <source>
        <dbReference type="Pfam" id="PF24886"/>
    </source>
</evidence>
<dbReference type="EMBL" id="QJRE01000096">
    <property type="protein sequence ID" value="NWL45613.1"/>
    <property type="molecule type" value="Genomic_DNA"/>
</dbReference>
<proteinExistence type="predicted"/>
<dbReference type="InterPro" id="IPR056642">
    <property type="entry name" value="DUF7740"/>
</dbReference>
<gene>
    <name evidence="2" type="ORF">DM819_06950</name>
</gene>
<name>A0ABD6MYI0_9PSED</name>
<dbReference type="Proteomes" id="UP000704738">
    <property type="component" value="Unassembled WGS sequence"/>
</dbReference>
<feature type="domain" description="DUF7740" evidence="1">
    <location>
        <begin position="1"/>
        <end position="58"/>
    </location>
</feature>
<evidence type="ECO:0000313" key="3">
    <source>
        <dbReference type="Proteomes" id="UP000704738"/>
    </source>
</evidence>
<comment type="caution">
    <text evidence="2">The sequence shown here is derived from an EMBL/GenBank/DDBJ whole genome shotgun (WGS) entry which is preliminary data.</text>
</comment>
<dbReference type="Pfam" id="PF24886">
    <property type="entry name" value="DUF7740"/>
    <property type="match status" value="1"/>
</dbReference>
<reference evidence="2 3" key="1">
    <citation type="submission" date="2018-06" db="EMBL/GenBank/DDBJ databases">
        <title>Bacteria isolated from soil of Wuhan.</title>
        <authorList>
            <person name="Xiang W."/>
            <person name="Huang C."/>
        </authorList>
    </citation>
    <scope>NUCLEOTIDE SEQUENCE [LARGE SCALE GENOMIC DNA]</scope>
    <source>
        <strain evidence="3">xwS4</strain>
    </source>
</reference>
<organism evidence="2 3">
    <name type="scientific">Pseudomonas hunanensis</name>
    <dbReference type="NCBI Taxonomy" id="1247546"/>
    <lineage>
        <taxon>Bacteria</taxon>
        <taxon>Pseudomonadati</taxon>
        <taxon>Pseudomonadota</taxon>
        <taxon>Gammaproteobacteria</taxon>
        <taxon>Pseudomonadales</taxon>
        <taxon>Pseudomonadaceae</taxon>
        <taxon>Pseudomonas</taxon>
    </lineage>
</organism>